<dbReference type="SUPFAM" id="SSF51735">
    <property type="entry name" value="NAD(P)-binding Rossmann-fold domains"/>
    <property type="match status" value="1"/>
</dbReference>
<gene>
    <name evidence="4" type="ORF">ACFOEK_20885</name>
</gene>
<accession>A0ABV7HLC7</accession>
<dbReference type="InterPro" id="IPR001509">
    <property type="entry name" value="Epimerase_deHydtase"/>
</dbReference>
<dbReference type="Pfam" id="PF01370">
    <property type="entry name" value="Epimerase"/>
    <property type="match status" value="1"/>
</dbReference>
<dbReference type="PANTHER" id="PTHR11092:SF0">
    <property type="entry name" value="EPIMERASE FAMILY PROTEIN SDR39U1"/>
    <property type="match status" value="1"/>
</dbReference>
<dbReference type="RefSeq" id="WP_386723431.1">
    <property type="nucleotide sequence ID" value="NZ_JBHRSZ010000010.1"/>
</dbReference>
<dbReference type="CDD" id="cd05242">
    <property type="entry name" value="SDR_a8"/>
    <property type="match status" value="1"/>
</dbReference>
<sequence>MKILVTGGTGFIGSALVDLLLEQGHQVTIVSRQTQRKGAFAGKESAQLSWLYWDFSKRQDETAPVIESHDAVINLAGEGIADKRWTAQRKQLLRQSRIDFTRNLIQWLKGQSWKPDHWLNASAIGYYGAGKEQVTEESSQGNDFAASLCGDWEQLVDEQIDWPCRTVLMRFGVVLGHGGMLKKLKPSFALGMGAKLGSGRQGFSWVHLEDLLAAVVWLFDNPDIEGAVNITAPKFVDNSEFTQVFASVLHRPAWMTMPPFLLKMMFGEMAETLLLSGQWVYPKRLELSGFTFKYPDINTALDDLFR</sequence>
<dbReference type="Gene3D" id="3.40.50.720">
    <property type="entry name" value="NAD(P)-binding Rossmann-like Domain"/>
    <property type="match status" value="1"/>
</dbReference>
<protein>
    <submittedName>
        <fullName evidence="4">TIGR01777 family oxidoreductase</fullName>
    </submittedName>
</protein>
<proteinExistence type="inferred from homology"/>
<dbReference type="NCBIfam" id="TIGR01777">
    <property type="entry name" value="yfcH"/>
    <property type="match status" value="1"/>
</dbReference>
<comment type="similarity">
    <text evidence="1">Belongs to the NAD(P)-dependent epimerase/dehydratase family. SDR39U1 subfamily.</text>
</comment>
<dbReference type="InterPro" id="IPR010099">
    <property type="entry name" value="SDR39U1"/>
</dbReference>
<evidence type="ECO:0000313" key="4">
    <source>
        <dbReference type="EMBL" id="MFC3153508.1"/>
    </source>
</evidence>
<evidence type="ECO:0000259" key="2">
    <source>
        <dbReference type="Pfam" id="PF01370"/>
    </source>
</evidence>
<keyword evidence="5" id="KW-1185">Reference proteome</keyword>
<dbReference type="PANTHER" id="PTHR11092">
    <property type="entry name" value="SUGAR NUCLEOTIDE EPIMERASE RELATED"/>
    <property type="match status" value="1"/>
</dbReference>
<dbReference type="InterPro" id="IPR013549">
    <property type="entry name" value="DUF1731"/>
</dbReference>
<evidence type="ECO:0000259" key="3">
    <source>
        <dbReference type="Pfam" id="PF08338"/>
    </source>
</evidence>
<dbReference type="InterPro" id="IPR036291">
    <property type="entry name" value="NAD(P)-bd_dom_sf"/>
</dbReference>
<dbReference type="Proteomes" id="UP001595476">
    <property type="component" value="Unassembled WGS sequence"/>
</dbReference>
<evidence type="ECO:0000313" key="5">
    <source>
        <dbReference type="Proteomes" id="UP001595476"/>
    </source>
</evidence>
<reference evidence="5" key="1">
    <citation type="journal article" date="2019" name="Int. J. Syst. Evol. Microbiol.">
        <title>The Global Catalogue of Microorganisms (GCM) 10K type strain sequencing project: providing services to taxonomists for standard genome sequencing and annotation.</title>
        <authorList>
            <consortium name="The Broad Institute Genomics Platform"/>
            <consortium name="The Broad Institute Genome Sequencing Center for Infectious Disease"/>
            <person name="Wu L."/>
            <person name="Ma J."/>
        </authorList>
    </citation>
    <scope>NUCLEOTIDE SEQUENCE [LARGE SCALE GENOMIC DNA]</scope>
    <source>
        <strain evidence="5">KCTC 52438</strain>
    </source>
</reference>
<dbReference type="Pfam" id="PF08338">
    <property type="entry name" value="DUF1731"/>
    <property type="match status" value="1"/>
</dbReference>
<feature type="domain" description="DUF1731" evidence="3">
    <location>
        <begin position="257"/>
        <end position="304"/>
    </location>
</feature>
<dbReference type="EMBL" id="JBHRSZ010000010">
    <property type="protein sequence ID" value="MFC3153508.1"/>
    <property type="molecule type" value="Genomic_DNA"/>
</dbReference>
<evidence type="ECO:0000256" key="1">
    <source>
        <dbReference type="ARBA" id="ARBA00009353"/>
    </source>
</evidence>
<name>A0ABV7HLC7_9GAMM</name>
<organism evidence="4 5">
    <name type="scientific">Litoribrevibacter euphylliae</name>
    <dbReference type="NCBI Taxonomy" id="1834034"/>
    <lineage>
        <taxon>Bacteria</taxon>
        <taxon>Pseudomonadati</taxon>
        <taxon>Pseudomonadota</taxon>
        <taxon>Gammaproteobacteria</taxon>
        <taxon>Oceanospirillales</taxon>
        <taxon>Oceanospirillaceae</taxon>
        <taxon>Litoribrevibacter</taxon>
    </lineage>
</organism>
<feature type="domain" description="NAD-dependent epimerase/dehydratase" evidence="2">
    <location>
        <begin position="3"/>
        <end position="229"/>
    </location>
</feature>
<comment type="caution">
    <text evidence="4">The sequence shown here is derived from an EMBL/GenBank/DDBJ whole genome shotgun (WGS) entry which is preliminary data.</text>
</comment>